<proteinExistence type="inferred from homology"/>
<protein>
    <recommendedName>
        <fullName evidence="4">Ribosome biogenesis protein NSA1</fullName>
    </recommendedName>
</protein>
<feature type="compositionally biased region" description="Basic residues" evidence="6">
    <location>
        <begin position="459"/>
        <end position="470"/>
    </location>
</feature>
<dbReference type="OrthoDB" id="18388at2759"/>
<evidence type="ECO:0000256" key="4">
    <source>
        <dbReference type="ARBA" id="ARBA00014234"/>
    </source>
</evidence>
<evidence type="ECO:0000256" key="5">
    <source>
        <dbReference type="ARBA" id="ARBA00022517"/>
    </source>
</evidence>
<accession>I2H397</accession>
<dbReference type="eggNOG" id="KOG3881">
    <property type="taxonomic scope" value="Eukaryota"/>
</dbReference>
<dbReference type="STRING" id="1071380.I2H397"/>
<sequence>MKFLVSCVDNGSIKEVICNRGCDTSIVTAPQPLFKKTSLSEGLNNHIEKFCIVNKNLILAARSTGVIELLKITQDLPTEEDLKFINSSAIIKDIPTKPITQTEKNNEQMNSIPILDDSTKENLLSLFDISSFEVLDIVSGLIDHKLLEPLYAKSKKRTKLLDGFVNLSLLPNCSNMLVAVTKSGMIHFLEIEDNLEKLKIVNSLNVKAPLEFAQFYDNDINNDYKDGYIMAYGGEENLVKLIKINKDLGELHQIWEAKNIKNDRLDLRVPVWPMALKFLNKSETIDSKAKTSNNGPNLKFISITRYSHLLKYDTNHGRKPFECLDLLPDREPLTQLETCSDSEDFKLTTLGNINSDDFNNFTIFSTDLKRNIYKFSSLNGRLLGKFGKKDITGYSTNISINNNKYLLQGGMDRYLRVYDISTGKVIVKIYMNSKINSIIMLDDSEIELPLSKEEEEKLKKTKTKNSTKRKLSPEEDEEDVEDLWKTLDLANKKKKA</sequence>
<dbReference type="InterPro" id="IPR037379">
    <property type="entry name" value="WDR74/Nsa1"/>
</dbReference>
<comment type="subcellular location">
    <subcellularLocation>
        <location evidence="2">Nucleus</location>
        <location evidence="2">Nucleolus</location>
    </subcellularLocation>
</comment>
<reference evidence="7 8" key="1">
    <citation type="journal article" date="2011" name="Proc. Natl. Acad. Sci. U.S.A.">
        <title>Evolutionary erosion of yeast sex chromosomes by mating-type switching accidents.</title>
        <authorList>
            <person name="Gordon J.L."/>
            <person name="Armisen D."/>
            <person name="Proux-Wera E."/>
            <person name="Oheigeartaigh S.S."/>
            <person name="Byrne K.P."/>
            <person name="Wolfe K.H."/>
        </authorList>
    </citation>
    <scope>NUCLEOTIDE SEQUENCE [LARGE SCALE GENOMIC DNA]</scope>
    <source>
        <strain evidence="8">ATCC 34711 / CBS 6284 / DSM 70876 / NBRC 10599 / NRRL Y-10934 / UCD 77-7</strain>
    </source>
</reference>
<dbReference type="AlphaFoldDB" id="I2H397"/>
<dbReference type="HOGENOM" id="CLU_033769_4_0_1"/>
<evidence type="ECO:0000256" key="6">
    <source>
        <dbReference type="SAM" id="MobiDB-lite"/>
    </source>
</evidence>
<dbReference type="RefSeq" id="XP_004180368.1">
    <property type="nucleotide sequence ID" value="XM_004180320.1"/>
</dbReference>
<keyword evidence="5" id="KW-0690">Ribosome biogenesis</keyword>
<dbReference type="SUPFAM" id="SSF50978">
    <property type="entry name" value="WD40 repeat-like"/>
    <property type="match status" value="1"/>
</dbReference>
<name>I2H397_HENB6</name>
<organism evidence="7 8">
    <name type="scientific">Henningerozyma blattae (strain ATCC 34711 / CBS 6284 / DSM 70876 / NBRC 10599 / NRRL Y-10934 / UCD 77-7)</name>
    <name type="common">Yeast</name>
    <name type="synonym">Tetrapisispora blattae</name>
    <dbReference type="NCBI Taxonomy" id="1071380"/>
    <lineage>
        <taxon>Eukaryota</taxon>
        <taxon>Fungi</taxon>
        <taxon>Dikarya</taxon>
        <taxon>Ascomycota</taxon>
        <taxon>Saccharomycotina</taxon>
        <taxon>Saccharomycetes</taxon>
        <taxon>Saccharomycetales</taxon>
        <taxon>Saccharomycetaceae</taxon>
        <taxon>Henningerozyma</taxon>
    </lineage>
</organism>
<dbReference type="GO" id="GO:0042273">
    <property type="term" value="P:ribosomal large subunit biogenesis"/>
    <property type="evidence" value="ECO:0007669"/>
    <property type="project" value="EnsemblFungi"/>
</dbReference>
<keyword evidence="8" id="KW-1185">Reference proteome</keyword>
<gene>
    <name evidence="7" type="primary">TBLA0D03490</name>
    <name evidence="7" type="ORF">TBLA_0D03490</name>
</gene>
<dbReference type="KEGG" id="tbl:TBLA_0D03490"/>
<evidence type="ECO:0000313" key="7">
    <source>
        <dbReference type="EMBL" id="CCH60849.1"/>
    </source>
</evidence>
<evidence type="ECO:0000256" key="3">
    <source>
        <dbReference type="ARBA" id="ARBA00007861"/>
    </source>
</evidence>
<dbReference type="GeneID" id="14495885"/>
<evidence type="ECO:0000256" key="2">
    <source>
        <dbReference type="ARBA" id="ARBA00004604"/>
    </source>
</evidence>
<comment type="similarity">
    <text evidence="3">Belongs to the NSA1 family.</text>
</comment>
<dbReference type="GO" id="GO:0005730">
    <property type="term" value="C:nucleolus"/>
    <property type="evidence" value="ECO:0007669"/>
    <property type="project" value="UniProtKB-SubCell"/>
</dbReference>
<comment type="function">
    <text evidence="1">Involved in the biogenesis of the 60S ribosomal subunit.</text>
</comment>
<dbReference type="CDD" id="cd22858">
    <property type="entry name" value="Nsa1"/>
    <property type="match status" value="1"/>
</dbReference>
<dbReference type="EMBL" id="HE806319">
    <property type="protein sequence ID" value="CCH60849.1"/>
    <property type="molecule type" value="Genomic_DNA"/>
</dbReference>
<evidence type="ECO:0000313" key="8">
    <source>
        <dbReference type="Proteomes" id="UP000002866"/>
    </source>
</evidence>
<dbReference type="FunCoup" id="I2H397">
    <property type="interactions" value="706"/>
</dbReference>
<dbReference type="GO" id="GO:0030687">
    <property type="term" value="C:preribosome, large subunit precursor"/>
    <property type="evidence" value="ECO:0007669"/>
    <property type="project" value="EnsemblFungi"/>
</dbReference>
<dbReference type="InterPro" id="IPR036322">
    <property type="entry name" value="WD40_repeat_dom_sf"/>
</dbReference>
<dbReference type="PANTHER" id="PTHR16038">
    <property type="entry name" value="NOP SEVEN ASSOCIATED PROTEIN 1"/>
    <property type="match status" value="1"/>
</dbReference>
<feature type="region of interest" description="Disordered" evidence="6">
    <location>
        <begin position="455"/>
        <end position="480"/>
    </location>
</feature>
<dbReference type="OMA" id="IWEAKNV"/>
<dbReference type="InParanoid" id="I2H397"/>
<dbReference type="PANTHER" id="PTHR16038:SF4">
    <property type="entry name" value="WD REPEAT-CONTAINING PROTEIN 74"/>
    <property type="match status" value="1"/>
</dbReference>
<dbReference type="GO" id="GO:0006364">
    <property type="term" value="P:rRNA processing"/>
    <property type="evidence" value="ECO:0007669"/>
    <property type="project" value="UniProtKB-KW"/>
</dbReference>
<evidence type="ECO:0000256" key="1">
    <source>
        <dbReference type="ARBA" id="ARBA00002889"/>
    </source>
</evidence>
<dbReference type="Proteomes" id="UP000002866">
    <property type="component" value="Chromosome 4"/>
</dbReference>